<evidence type="ECO:0000256" key="1">
    <source>
        <dbReference type="ARBA" id="ARBA00006461"/>
    </source>
</evidence>
<feature type="compositionally biased region" description="Basic and acidic residues" evidence="3">
    <location>
        <begin position="137"/>
        <end position="150"/>
    </location>
</feature>
<dbReference type="AlphaFoldDB" id="A0AAV7GX08"/>
<accession>A0AAV7GX08</accession>
<name>A0AAV7GX08_DENCH</name>
<feature type="region of interest" description="Disordered" evidence="3">
    <location>
        <begin position="336"/>
        <end position="397"/>
    </location>
</feature>
<dbReference type="GO" id="GO:0042393">
    <property type="term" value="F:histone binding"/>
    <property type="evidence" value="ECO:0007669"/>
    <property type="project" value="TreeGrafter"/>
</dbReference>
<proteinExistence type="inferred from homology"/>
<feature type="region of interest" description="Disordered" evidence="3">
    <location>
        <begin position="172"/>
        <end position="219"/>
    </location>
</feature>
<feature type="compositionally biased region" description="Basic and acidic residues" evidence="3">
    <location>
        <begin position="37"/>
        <end position="46"/>
    </location>
</feature>
<evidence type="ECO:0000256" key="2">
    <source>
        <dbReference type="ARBA" id="ARBA00023054"/>
    </source>
</evidence>
<comment type="caution">
    <text evidence="4">The sequence shown here is derived from an EMBL/GenBank/DDBJ whole genome shotgun (WGS) entry which is preliminary data.</text>
</comment>
<dbReference type="InterPro" id="IPR013256">
    <property type="entry name" value="Chromatin_SPT2"/>
</dbReference>
<dbReference type="PANTHER" id="PTHR22691:SF8">
    <property type="entry name" value="PROTEIN SPT2 HOMOLOG"/>
    <property type="match status" value="1"/>
</dbReference>
<feature type="compositionally biased region" description="Basic and acidic residues" evidence="3">
    <location>
        <begin position="356"/>
        <end position="386"/>
    </location>
</feature>
<feature type="region of interest" description="Disordered" evidence="3">
    <location>
        <begin position="241"/>
        <end position="268"/>
    </location>
</feature>
<feature type="compositionally biased region" description="Polar residues" evidence="3">
    <location>
        <begin position="122"/>
        <end position="131"/>
    </location>
</feature>
<dbReference type="Proteomes" id="UP000775213">
    <property type="component" value="Unassembled WGS sequence"/>
</dbReference>
<evidence type="ECO:0008006" key="6">
    <source>
        <dbReference type="Google" id="ProtNLM"/>
    </source>
</evidence>
<evidence type="ECO:0000313" key="5">
    <source>
        <dbReference type="Proteomes" id="UP000775213"/>
    </source>
</evidence>
<feature type="compositionally biased region" description="Acidic residues" evidence="3">
    <location>
        <begin position="15"/>
        <end position="36"/>
    </location>
</feature>
<dbReference type="Pfam" id="PF08243">
    <property type="entry name" value="SPT2"/>
    <property type="match status" value="1"/>
</dbReference>
<dbReference type="SMART" id="SM00784">
    <property type="entry name" value="SPT2"/>
    <property type="match status" value="1"/>
</dbReference>
<keyword evidence="5" id="KW-1185">Reference proteome</keyword>
<feature type="region of interest" description="Disordered" evidence="3">
    <location>
        <begin position="119"/>
        <end position="150"/>
    </location>
</feature>
<dbReference type="GO" id="GO:0006334">
    <property type="term" value="P:nucleosome assembly"/>
    <property type="evidence" value="ECO:0007669"/>
    <property type="project" value="TreeGrafter"/>
</dbReference>
<organism evidence="4 5">
    <name type="scientific">Dendrobium chrysotoxum</name>
    <name type="common">Orchid</name>
    <dbReference type="NCBI Taxonomy" id="161865"/>
    <lineage>
        <taxon>Eukaryota</taxon>
        <taxon>Viridiplantae</taxon>
        <taxon>Streptophyta</taxon>
        <taxon>Embryophyta</taxon>
        <taxon>Tracheophyta</taxon>
        <taxon>Spermatophyta</taxon>
        <taxon>Magnoliopsida</taxon>
        <taxon>Liliopsida</taxon>
        <taxon>Asparagales</taxon>
        <taxon>Orchidaceae</taxon>
        <taxon>Epidendroideae</taxon>
        <taxon>Malaxideae</taxon>
        <taxon>Dendrobiinae</taxon>
        <taxon>Dendrobium</taxon>
    </lineage>
</organism>
<feature type="compositionally biased region" description="Acidic residues" evidence="3">
    <location>
        <begin position="343"/>
        <end position="352"/>
    </location>
</feature>
<keyword evidence="2" id="KW-0175">Coiled coil</keyword>
<dbReference type="GO" id="GO:0003677">
    <property type="term" value="F:DNA binding"/>
    <property type="evidence" value="ECO:0007669"/>
    <property type="project" value="TreeGrafter"/>
</dbReference>
<dbReference type="GO" id="GO:0006360">
    <property type="term" value="P:transcription by RNA polymerase I"/>
    <property type="evidence" value="ECO:0007669"/>
    <property type="project" value="TreeGrafter"/>
</dbReference>
<feature type="compositionally biased region" description="Basic residues" evidence="3">
    <location>
        <begin position="387"/>
        <end position="397"/>
    </location>
</feature>
<feature type="region of interest" description="Disordered" evidence="3">
    <location>
        <begin position="1"/>
        <end position="46"/>
    </location>
</feature>
<evidence type="ECO:0000313" key="4">
    <source>
        <dbReference type="EMBL" id="KAH0460183.1"/>
    </source>
</evidence>
<comment type="similarity">
    <text evidence="1">Belongs to the SPT2 family.</text>
</comment>
<evidence type="ECO:0000256" key="3">
    <source>
        <dbReference type="SAM" id="MobiDB-lite"/>
    </source>
</evidence>
<sequence length="397" mass="45565">MLGHYRNGFHQRIEDEYEEDYEDEGLDGEKEDEQKQEEERKPSKEELEFLKLREKRKEMYRQKLKKQSAKVFGHSIQTQDGQRTSTNAKFGSFFGPSQPVIASRVLDESRSIRETQHIISKPPSTSRNQRVSAFASSEKKSSEHHQPMKIIEVKRKAQTLKDMRDYSFLLSDDADLPDKKEPQPTSHHVSAPKPDARSAQAALKSKIPISGSLMKSASNGHGMKNAIQAAGPMQTKLPMKGTHLSRPLPFSSEPKKFPGGKVSGIGQSRSVVPKPLAMTSEVFVQSKVPSTSQPPKPISSRNSRDESLKKKPFRRRSDEDDDADAIQMIRNMFRYNPSKYAYADDDDSDMEADFSQIEREERRSSQIARKEDEEQLRLIEEDERRERMRKKHKSNMR</sequence>
<dbReference type="EMBL" id="JAGFBR010000010">
    <property type="protein sequence ID" value="KAH0460183.1"/>
    <property type="molecule type" value="Genomic_DNA"/>
</dbReference>
<protein>
    <recommendedName>
        <fullName evidence="6">SPT2 chromatin protein</fullName>
    </recommendedName>
</protein>
<dbReference type="PANTHER" id="PTHR22691">
    <property type="entry name" value="YEAST SPT2-RELATED"/>
    <property type="match status" value="1"/>
</dbReference>
<feature type="region of interest" description="Disordered" evidence="3">
    <location>
        <begin position="283"/>
        <end position="324"/>
    </location>
</feature>
<reference evidence="4 5" key="1">
    <citation type="journal article" date="2021" name="Hortic Res">
        <title>Chromosome-scale assembly of the Dendrobium chrysotoxum genome enhances the understanding of orchid evolution.</title>
        <authorList>
            <person name="Zhang Y."/>
            <person name="Zhang G.Q."/>
            <person name="Zhang D."/>
            <person name="Liu X.D."/>
            <person name="Xu X.Y."/>
            <person name="Sun W.H."/>
            <person name="Yu X."/>
            <person name="Zhu X."/>
            <person name="Wang Z.W."/>
            <person name="Zhao X."/>
            <person name="Zhong W.Y."/>
            <person name="Chen H."/>
            <person name="Yin W.L."/>
            <person name="Huang T."/>
            <person name="Niu S.C."/>
            <person name="Liu Z.J."/>
        </authorList>
    </citation>
    <scope>NUCLEOTIDE SEQUENCE [LARGE SCALE GENOMIC DNA]</scope>
    <source>
        <strain evidence="4">Lindl</strain>
    </source>
</reference>
<dbReference type="GO" id="GO:0005730">
    <property type="term" value="C:nucleolus"/>
    <property type="evidence" value="ECO:0007669"/>
    <property type="project" value="TreeGrafter"/>
</dbReference>
<gene>
    <name evidence="4" type="ORF">IEQ34_010846</name>
</gene>